<dbReference type="AlphaFoldDB" id="A0A2I0WHS0"/>
<sequence>MIGRIYLWLAAGERKGFGRDWERLGLLMNELRVGDSLRVGGLRDEEGNSSMELFMRMKRERRSRWFGAPREWRPRVVGDVRLGCTNQR</sequence>
<dbReference type="Proteomes" id="UP000233837">
    <property type="component" value="Unassembled WGS sequence"/>
</dbReference>
<name>A0A2I0WHS0_9ASPA</name>
<dbReference type="EMBL" id="KZ502628">
    <property type="protein sequence ID" value="PKU75206.1"/>
    <property type="molecule type" value="Genomic_DNA"/>
</dbReference>
<accession>A0A2I0WHS0</accession>
<evidence type="ECO:0000313" key="2">
    <source>
        <dbReference type="Proteomes" id="UP000233837"/>
    </source>
</evidence>
<protein>
    <submittedName>
        <fullName evidence="1">Uncharacterized protein</fullName>
    </submittedName>
</protein>
<keyword evidence="2" id="KW-1185">Reference proteome</keyword>
<reference evidence="1 2" key="1">
    <citation type="journal article" date="2016" name="Sci. Rep.">
        <title>The Dendrobium catenatum Lindl. genome sequence provides insights into polysaccharide synthase, floral development and adaptive evolution.</title>
        <authorList>
            <person name="Zhang G.Q."/>
            <person name="Xu Q."/>
            <person name="Bian C."/>
            <person name="Tsai W.C."/>
            <person name="Yeh C.M."/>
            <person name="Liu K.W."/>
            <person name="Yoshida K."/>
            <person name="Zhang L.S."/>
            <person name="Chang S.B."/>
            <person name="Chen F."/>
            <person name="Shi Y."/>
            <person name="Su Y.Y."/>
            <person name="Zhang Y.Q."/>
            <person name="Chen L.J."/>
            <person name="Yin Y."/>
            <person name="Lin M."/>
            <person name="Huang H."/>
            <person name="Deng H."/>
            <person name="Wang Z.W."/>
            <person name="Zhu S.L."/>
            <person name="Zhao X."/>
            <person name="Deng C."/>
            <person name="Niu S.C."/>
            <person name="Huang J."/>
            <person name="Wang M."/>
            <person name="Liu G.H."/>
            <person name="Yang H.J."/>
            <person name="Xiao X.J."/>
            <person name="Hsiao Y.Y."/>
            <person name="Wu W.L."/>
            <person name="Chen Y.Y."/>
            <person name="Mitsuda N."/>
            <person name="Ohme-Takagi M."/>
            <person name="Luo Y.B."/>
            <person name="Van de Peer Y."/>
            <person name="Liu Z.J."/>
        </authorList>
    </citation>
    <scope>NUCLEOTIDE SEQUENCE [LARGE SCALE GENOMIC DNA]</scope>
    <source>
        <tissue evidence="1">The whole plant</tissue>
    </source>
</reference>
<organism evidence="1 2">
    <name type="scientific">Dendrobium catenatum</name>
    <dbReference type="NCBI Taxonomy" id="906689"/>
    <lineage>
        <taxon>Eukaryota</taxon>
        <taxon>Viridiplantae</taxon>
        <taxon>Streptophyta</taxon>
        <taxon>Embryophyta</taxon>
        <taxon>Tracheophyta</taxon>
        <taxon>Spermatophyta</taxon>
        <taxon>Magnoliopsida</taxon>
        <taxon>Liliopsida</taxon>
        <taxon>Asparagales</taxon>
        <taxon>Orchidaceae</taxon>
        <taxon>Epidendroideae</taxon>
        <taxon>Malaxideae</taxon>
        <taxon>Dendrobiinae</taxon>
        <taxon>Dendrobium</taxon>
    </lineage>
</organism>
<gene>
    <name evidence="1" type="ORF">MA16_Dca015728</name>
</gene>
<evidence type="ECO:0000313" key="1">
    <source>
        <dbReference type="EMBL" id="PKU75206.1"/>
    </source>
</evidence>
<reference evidence="1 2" key="2">
    <citation type="journal article" date="2017" name="Nature">
        <title>The Apostasia genome and the evolution of orchids.</title>
        <authorList>
            <person name="Zhang G.Q."/>
            <person name="Liu K.W."/>
            <person name="Li Z."/>
            <person name="Lohaus R."/>
            <person name="Hsiao Y.Y."/>
            <person name="Niu S.C."/>
            <person name="Wang J.Y."/>
            <person name="Lin Y.C."/>
            <person name="Xu Q."/>
            <person name="Chen L.J."/>
            <person name="Yoshida K."/>
            <person name="Fujiwara S."/>
            <person name="Wang Z.W."/>
            <person name="Zhang Y.Q."/>
            <person name="Mitsuda N."/>
            <person name="Wang M."/>
            <person name="Liu G.H."/>
            <person name="Pecoraro L."/>
            <person name="Huang H.X."/>
            <person name="Xiao X.J."/>
            <person name="Lin M."/>
            <person name="Wu X.Y."/>
            <person name="Wu W.L."/>
            <person name="Chen Y.Y."/>
            <person name="Chang S.B."/>
            <person name="Sakamoto S."/>
            <person name="Ohme-Takagi M."/>
            <person name="Yagi M."/>
            <person name="Zeng S.J."/>
            <person name="Shen C.Y."/>
            <person name="Yeh C.M."/>
            <person name="Luo Y.B."/>
            <person name="Tsai W.C."/>
            <person name="Van de Peer Y."/>
            <person name="Liu Z.J."/>
        </authorList>
    </citation>
    <scope>NUCLEOTIDE SEQUENCE [LARGE SCALE GENOMIC DNA]</scope>
    <source>
        <tissue evidence="1">The whole plant</tissue>
    </source>
</reference>
<proteinExistence type="predicted"/>